<gene>
    <name evidence="2" type="ORF">F4Y42_10765</name>
</gene>
<feature type="transmembrane region" description="Helical" evidence="1">
    <location>
        <begin position="128"/>
        <end position="153"/>
    </location>
</feature>
<protein>
    <recommendedName>
        <fullName evidence="3">DUF4386 family protein</fullName>
    </recommendedName>
</protein>
<keyword evidence="1" id="KW-1133">Transmembrane helix</keyword>
<comment type="caution">
    <text evidence="2">The sequence shown here is derived from an EMBL/GenBank/DDBJ whole genome shotgun (WGS) entry which is preliminary data.</text>
</comment>
<sequence>MKLIRAARLAGIAALAAGVYSLLVLRPFYLESVQAHEASRLALDSIWQWRLGGWLWLLAIFAWMILLVALKHYYSPVHRISSMLQSGLVVVAATLLIISVLTGMNLFGLTEILSDGQSVARFDIFLNLVEHFALTFLGAGLLMGGGVTTWICIDLVILDKLPTSWMVPGAVAGVLSLLSPFVLPVLMHLLVANLAYFVWCSILGLRVSLPAAYPDFD</sequence>
<evidence type="ECO:0008006" key="3">
    <source>
        <dbReference type="Google" id="ProtNLM"/>
    </source>
</evidence>
<feature type="transmembrane region" description="Helical" evidence="1">
    <location>
        <begin position="165"/>
        <end position="183"/>
    </location>
</feature>
<dbReference type="EMBL" id="VXRG01000090">
    <property type="protein sequence ID" value="MXY93913.1"/>
    <property type="molecule type" value="Genomic_DNA"/>
</dbReference>
<accession>A0A6B0YT70</accession>
<feature type="transmembrane region" description="Helical" evidence="1">
    <location>
        <begin position="54"/>
        <end position="74"/>
    </location>
</feature>
<dbReference type="AlphaFoldDB" id="A0A6B0YT70"/>
<organism evidence="2">
    <name type="scientific">Caldilineaceae bacterium SB0664_bin_27</name>
    <dbReference type="NCBI Taxonomy" id="2605260"/>
    <lineage>
        <taxon>Bacteria</taxon>
        <taxon>Bacillati</taxon>
        <taxon>Chloroflexota</taxon>
        <taxon>Caldilineae</taxon>
        <taxon>Caldilineales</taxon>
        <taxon>Caldilineaceae</taxon>
    </lineage>
</organism>
<reference evidence="2" key="1">
    <citation type="submission" date="2019-09" db="EMBL/GenBank/DDBJ databases">
        <title>Characterisation of the sponge microbiome using genome-centric metagenomics.</title>
        <authorList>
            <person name="Engelberts J.P."/>
            <person name="Robbins S.J."/>
            <person name="De Goeij J.M."/>
            <person name="Aranda M."/>
            <person name="Bell S.C."/>
            <person name="Webster N.S."/>
        </authorList>
    </citation>
    <scope>NUCLEOTIDE SEQUENCE</scope>
    <source>
        <strain evidence="2">SB0664_bin_27</strain>
    </source>
</reference>
<proteinExistence type="predicted"/>
<evidence type="ECO:0000313" key="2">
    <source>
        <dbReference type="EMBL" id="MXY93913.1"/>
    </source>
</evidence>
<keyword evidence="1" id="KW-0812">Transmembrane</keyword>
<keyword evidence="1" id="KW-0472">Membrane</keyword>
<feature type="transmembrane region" description="Helical" evidence="1">
    <location>
        <begin position="86"/>
        <end position="108"/>
    </location>
</feature>
<name>A0A6B0YT70_9CHLR</name>
<evidence type="ECO:0000256" key="1">
    <source>
        <dbReference type="SAM" id="Phobius"/>
    </source>
</evidence>